<evidence type="ECO:0000259" key="1">
    <source>
        <dbReference type="Pfam" id="PF01909"/>
    </source>
</evidence>
<protein>
    <submittedName>
        <fullName evidence="2">Nucleotidyltransferase domain-containing protein</fullName>
    </submittedName>
</protein>
<organism evidence="2 3">
    <name type="scientific">Anaerovorax odorimutans</name>
    <dbReference type="NCBI Taxonomy" id="109327"/>
    <lineage>
        <taxon>Bacteria</taxon>
        <taxon>Bacillati</taxon>
        <taxon>Bacillota</taxon>
        <taxon>Clostridia</taxon>
        <taxon>Peptostreptococcales</taxon>
        <taxon>Anaerovoracaceae</taxon>
        <taxon>Anaerovorax</taxon>
    </lineage>
</organism>
<dbReference type="CDD" id="cd05403">
    <property type="entry name" value="NT_KNTase_like"/>
    <property type="match status" value="1"/>
</dbReference>
<gene>
    <name evidence="2" type="ORF">NE619_05050</name>
</gene>
<evidence type="ECO:0000313" key="2">
    <source>
        <dbReference type="EMBL" id="MCQ4636086.1"/>
    </source>
</evidence>
<feature type="domain" description="Polymerase nucleotidyl transferase" evidence="1">
    <location>
        <begin position="16"/>
        <end position="81"/>
    </location>
</feature>
<reference evidence="2 3" key="1">
    <citation type="submission" date="2022-06" db="EMBL/GenBank/DDBJ databases">
        <title>Isolation of gut microbiota from human fecal samples.</title>
        <authorList>
            <person name="Pamer E.G."/>
            <person name="Barat B."/>
            <person name="Waligurski E."/>
            <person name="Medina S."/>
            <person name="Paddock L."/>
            <person name="Mostad J."/>
        </authorList>
    </citation>
    <scope>NUCLEOTIDE SEQUENCE [LARGE SCALE GENOMIC DNA]</scope>
    <source>
        <strain evidence="2 3">SL.3.17</strain>
    </source>
</reference>
<keyword evidence="3" id="KW-1185">Reference proteome</keyword>
<comment type="caution">
    <text evidence="2">The sequence shown here is derived from an EMBL/GenBank/DDBJ whole genome shotgun (WGS) entry which is preliminary data.</text>
</comment>
<accession>A0ABT1RMC7</accession>
<dbReference type="EMBL" id="JANFXK010000004">
    <property type="protein sequence ID" value="MCQ4636086.1"/>
    <property type="molecule type" value="Genomic_DNA"/>
</dbReference>
<dbReference type="SUPFAM" id="SSF81301">
    <property type="entry name" value="Nucleotidyltransferase"/>
    <property type="match status" value="1"/>
</dbReference>
<name>A0ABT1RMC7_9FIRM</name>
<evidence type="ECO:0000313" key="3">
    <source>
        <dbReference type="Proteomes" id="UP001524502"/>
    </source>
</evidence>
<dbReference type="Pfam" id="PF01909">
    <property type="entry name" value="NTP_transf_2"/>
    <property type="match status" value="1"/>
</dbReference>
<dbReference type="RefSeq" id="WP_256131274.1">
    <property type="nucleotide sequence ID" value="NZ_JANFXK010000004.1"/>
</dbReference>
<dbReference type="PANTHER" id="PTHR33933:SF1">
    <property type="entry name" value="PROTEIN ADENYLYLTRANSFERASE MNTA-RELATED"/>
    <property type="match status" value="1"/>
</dbReference>
<dbReference type="Proteomes" id="UP001524502">
    <property type="component" value="Unassembled WGS sequence"/>
</dbReference>
<dbReference type="PANTHER" id="PTHR33933">
    <property type="entry name" value="NUCLEOTIDYLTRANSFERASE"/>
    <property type="match status" value="1"/>
</dbReference>
<dbReference type="Gene3D" id="3.30.460.10">
    <property type="entry name" value="Beta Polymerase, domain 2"/>
    <property type="match status" value="1"/>
</dbReference>
<proteinExistence type="predicted"/>
<dbReference type="InterPro" id="IPR002934">
    <property type="entry name" value="Polymerase_NTP_transf_dom"/>
</dbReference>
<dbReference type="InterPro" id="IPR052548">
    <property type="entry name" value="Type_VII_TA_antitoxin"/>
</dbReference>
<sequence length="116" mass="13265">MSGLKKNQGLDEITKEIVAAVLELLKDKVYRIVLYGSYARGDFTNESDIDLMILLNCSKEETQNYRPQVSRLASRIGLKYDIEVSLLLRDRETFEDGLQILPFYRNVVGEGVELYG</sequence>
<dbReference type="InterPro" id="IPR043519">
    <property type="entry name" value="NT_sf"/>
</dbReference>